<organism evidence="6 7">
    <name type="scientific">Acetobacter sacchari</name>
    <dbReference type="NCBI Taxonomy" id="2661687"/>
    <lineage>
        <taxon>Bacteria</taxon>
        <taxon>Pseudomonadati</taxon>
        <taxon>Pseudomonadota</taxon>
        <taxon>Alphaproteobacteria</taxon>
        <taxon>Acetobacterales</taxon>
        <taxon>Acetobacteraceae</taxon>
        <taxon>Acetobacter</taxon>
    </lineage>
</organism>
<accession>A0ABS3M0G9</accession>
<evidence type="ECO:0000313" key="7">
    <source>
        <dbReference type="Proteomes" id="UP000664771"/>
    </source>
</evidence>
<dbReference type="PANTHER" id="PTHR30537:SF5">
    <property type="entry name" value="HTH-TYPE TRANSCRIPTIONAL ACTIVATOR TTDR-RELATED"/>
    <property type="match status" value="1"/>
</dbReference>
<dbReference type="Pfam" id="PF00126">
    <property type="entry name" value="HTH_1"/>
    <property type="match status" value="1"/>
</dbReference>
<dbReference type="SUPFAM" id="SSF53850">
    <property type="entry name" value="Periplasmic binding protein-like II"/>
    <property type="match status" value="1"/>
</dbReference>
<comment type="similarity">
    <text evidence="1">Belongs to the LysR transcriptional regulatory family.</text>
</comment>
<evidence type="ECO:0000259" key="5">
    <source>
        <dbReference type="PROSITE" id="PS50931"/>
    </source>
</evidence>
<dbReference type="InterPro" id="IPR005119">
    <property type="entry name" value="LysR_subst-bd"/>
</dbReference>
<keyword evidence="2" id="KW-0805">Transcription regulation</keyword>
<feature type="domain" description="HTH lysR-type" evidence="5">
    <location>
        <begin position="4"/>
        <end position="61"/>
    </location>
</feature>
<dbReference type="PROSITE" id="PS50931">
    <property type="entry name" value="HTH_LYSR"/>
    <property type="match status" value="1"/>
</dbReference>
<comment type="caution">
    <text evidence="6">The sequence shown here is derived from an EMBL/GenBank/DDBJ whole genome shotgun (WGS) entry which is preliminary data.</text>
</comment>
<gene>
    <name evidence="6" type="ORF">J2D73_17965</name>
</gene>
<reference evidence="6 7" key="1">
    <citation type="submission" date="2021-03" db="EMBL/GenBank/DDBJ databases">
        <title>The complete genome sequence of Acetobacter sacchari TBRC 11175.</title>
        <authorList>
            <person name="Charoenyingcharoen P."/>
            <person name="Yukphan P."/>
        </authorList>
    </citation>
    <scope>NUCLEOTIDE SEQUENCE [LARGE SCALE GENOMIC DNA]</scope>
    <source>
        <strain evidence="6 7">TBRC 11175</strain>
    </source>
</reference>
<dbReference type="InterPro" id="IPR036390">
    <property type="entry name" value="WH_DNA-bd_sf"/>
</dbReference>
<dbReference type="Gene3D" id="1.10.10.10">
    <property type="entry name" value="Winged helix-like DNA-binding domain superfamily/Winged helix DNA-binding domain"/>
    <property type="match status" value="1"/>
</dbReference>
<dbReference type="PANTHER" id="PTHR30537">
    <property type="entry name" value="HTH-TYPE TRANSCRIPTIONAL REGULATOR"/>
    <property type="match status" value="1"/>
</dbReference>
<dbReference type="SUPFAM" id="SSF46785">
    <property type="entry name" value="Winged helix' DNA-binding domain"/>
    <property type="match status" value="1"/>
</dbReference>
<dbReference type="Proteomes" id="UP000664771">
    <property type="component" value="Unassembled WGS sequence"/>
</dbReference>
<dbReference type="InterPro" id="IPR058163">
    <property type="entry name" value="LysR-type_TF_proteobact-type"/>
</dbReference>
<dbReference type="RefSeq" id="WP_207883603.1">
    <property type="nucleotide sequence ID" value="NZ_JAFVMF010000027.1"/>
</dbReference>
<evidence type="ECO:0000256" key="4">
    <source>
        <dbReference type="ARBA" id="ARBA00023163"/>
    </source>
</evidence>
<keyword evidence="3" id="KW-0238">DNA-binding</keyword>
<evidence type="ECO:0000256" key="1">
    <source>
        <dbReference type="ARBA" id="ARBA00009437"/>
    </source>
</evidence>
<evidence type="ECO:0000313" key="6">
    <source>
        <dbReference type="EMBL" id="MBO1361672.1"/>
    </source>
</evidence>
<evidence type="ECO:0000256" key="3">
    <source>
        <dbReference type="ARBA" id="ARBA00023125"/>
    </source>
</evidence>
<dbReference type="InterPro" id="IPR000847">
    <property type="entry name" value="LysR_HTH_N"/>
</dbReference>
<protein>
    <submittedName>
        <fullName evidence="6">LysR family transcriptional regulator</fullName>
    </submittedName>
</protein>
<name>A0ABS3M0G9_9PROT</name>
<dbReference type="Pfam" id="PF03466">
    <property type="entry name" value="LysR_substrate"/>
    <property type="match status" value="1"/>
</dbReference>
<keyword evidence="7" id="KW-1185">Reference proteome</keyword>
<sequence>MALDDVTDLSFFVQLVEAGGVTVSAGRFGVSPAAVSRRLRRIEERLGVTLIIRNTRHFHLSDAGQLYYDGGLKLVTGAERLEAEIMTSDQLLRGALSIGAPLELGRNKLAPFIAKFGEKHPELLLNLAVASEGSYNFDDYLDIIIRVGLPESPSAIVTKIASTFRVLCASPDYIQKFGAPVTPQDLELHTCLCLRRYKTMEPISQWALESDTHSQVVNVTPKLSSTSAEIIHDWAISGKGIAYKLLWDAQDSLKSGSLVHVLPAYTGEAVSLYAVLPSRDYVKLSVRLLLDELRVYIRDAIQSGDT</sequence>
<proteinExistence type="inferred from homology"/>
<dbReference type="InterPro" id="IPR036388">
    <property type="entry name" value="WH-like_DNA-bd_sf"/>
</dbReference>
<dbReference type="Gene3D" id="3.40.190.290">
    <property type="match status" value="1"/>
</dbReference>
<evidence type="ECO:0000256" key="2">
    <source>
        <dbReference type="ARBA" id="ARBA00023015"/>
    </source>
</evidence>
<keyword evidence="4" id="KW-0804">Transcription</keyword>
<dbReference type="EMBL" id="JAFVMF010000027">
    <property type="protein sequence ID" value="MBO1361672.1"/>
    <property type="molecule type" value="Genomic_DNA"/>
</dbReference>